<dbReference type="KEGG" id="parb:CJU94_18355"/>
<organism evidence="3 4">
    <name type="scientific">Paraburkholderia aromaticivorans</name>
    <dbReference type="NCBI Taxonomy" id="2026199"/>
    <lineage>
        <taxon>Bacteria</taxon>
        <taxon>Pseudomonadati</taxon>
        <taxon>Pseudomonadota</taxon>
        <taxon>Betaproteobacteria</taxon>
        <taxon>Burkholderiales</taxon>
        <taxon>Burkholderiaceae</taxon>
        <taxon>Paraburkholderia</taxon>
    </lineage>
</organism>
<protein>
    <recommendedName>
        <fullName evidence="5">Lipoprotein transmembrane</fullName>
    </recommendedName>
</protein>
<evidence type="ECO:0008006" key="5">
    <source>
        <dbReference type="Google" id="ProtNLM"/>
    </source>
</evidence>
<dbReference type="InterPro" id="IPR059225">
    <property type="entry name" value="BspC"/>
</dbReference>
<keyword evidence="2" id="KW-0732">Signal</keyword>
<dbReference type="EMBL" id="CP022989">
    <property type="protein sequence ID" value="ASV99929.1"/>
    <property type="molecule type" value="Genomic_DNA"/>
</dbReference>
<evidence type="ECO:0000313" key="4">
    <source>
        <dbReference type="Proteomes" id="UP000215158"/>
    </source>
</evidence>
<name>A0A248VNG6_9BURK</name>
<feature type="compositionally biased region" description="Basic residues" evidence="1">
    <location>
        <begin position="207"/>
        <end position="218"/>
    </location>
</feature>
<accession>A0A248VNG6</accession>
<feature type="compositionally biased region" description="Basic residues" evidence="1">
    <location>
        <begin position="166"/>
        <end position="187"/>
    </location>
</feature>
<evidence type="ECO:0000256" key="1">
    <source>
        <dbReference type="SAM" id="MobiDB-lite"/>
    </source>
</evidence>
<gene>
    <name evidence="3" type="ORF">CJU94_18355</name>
</gene>
<reference evidence="3 4" key="1">
    <citation type="submission" date="2017-08" db="EMBL/GenBank/DDBJ databases">
        <title>Identification and genetic characteristics of simultaneous BTEX- and naphthalene-degrading Paraburkholderia sp. BN5 isolated from petroleum-contaminated soil.</title>
        <authorList>
            <person name="Lee Y."/>
            <person name="Jeon C.O."/>
        </authorList>
    </citation>
    <scope>NUCLEOTIDE SEQUENCE [LARGE SCALE GENOMIC DNA]</scope>
    <source>
        <strain evidence="3 4">BN5</strain>
    </source>
</reference>
<keyword evidence="4" id="KW-1185">Reference proteome</keyword>
<sequence length="218" mass="23161">MDRTNVPRRLLRLVGRLATCAASLSLICPTSALADQLEQHNDLVNKFVNEMHADPLVADCAAHGNFVASTSTAFDHVEFPPSSFDGAHASVTPWNDSFDEGKQRVKVDNIVAVEGLGIRQSGDGDPADLKFRCGYVGAQMLAFSWNDPVPPARARSAEPSGARVSSGKHKSAKGKHSASGKTTKKATTKSSKPSSGKSSRTNSSKATAKKTPTKKKTQ</sequence>
<feature type="signal peptide" evidence="2">
    <location>
        <begin position="1"/>
        <end position="34"/>
    </location>
</feature>
<dbReference type="OrthoDB" id="9130855at2"/>
<evidence type="ECO:0000256" key="2">
    <source>
        <dbReference type="SAM" id="SignalP"/>
    </source>
</evidence>
<feature type="region of interest" description="Disordered" evidence="1">
    <location>
        <begin position="146"/>
        <end position="218"/>
    </location>
</feature>
<feature type="compositionally biased region" description="Low complexity" evidence="1">
    <location>
        <begin position="188"/>
        <end position="206"/>
    </location>
</feature>
<evidence type="ECO:0000313" key="3">
    <source>
        <dbReference type="EMBL" id="ASV99929.1"/>
    </source>
</evidence>
<proteinExistence type="predicted"/>
<dbReference type="AlphaFoldDB" id="A0A248VNG6"/>
<feature type="chain" id="PRO_5012603009" description="Lipoprotein transmembrane" evidence="2">
    <location>
        <begin position="35"/>
        <end position="218"/>
    </location>
</feature>
<dbReference type="NCBIfam" id="NF047384">
    <property type="entry name" value="BspC_dom"/>
    <property type="match status" value="1"/>
</dbReference>
<dbReference type="RefSeq" id="WP_095419908.1">
    <property type="nucleotide sequence ID" value="NZ_CP022989.1"/>
</dbReference>
<dbReference type="Proteomes" id="UP000215158">
    <property type="component" value="Chromosome 1"/>
</dbReference>